<organism evidence="1 2">
    <name type="scientific">Methanolapillus ohkumae</name>
    <dbReference type="NCBI Taxonomy" id="3028298"/>
    <lineage>
        <taxon>Archaea</taxon>
        <taxon>Methanobacteriati</taxon>
        <taxon>Methanobacteriota</taxon>
        <taxon>Stenosarchaea group</taxon>
        <taxon>Methanomicrobia</taxon>
        <taxon>Methanosarcinales</taxon>
        <taxon>Methanosarcinaceae</taxon>
        <taxon>Methanolapillus</taxon>
    </lineage>
</organism>
<dbReference type="Proteomes" id="UP001304970">
    <property type="component" value="Chromosome"/>
</dbReference>
<evidence type="ECO:0000313" key="1">
    <source>
        <dbReference type="EMBL" id="WNY26894.1"/>
    </source>
</evidence>
<protein>
    <submittedName>
        <fullName evidence="1">Uncharacterized protein</fullName>
    </submittedName>
</protein>
<name>A0AA96V5I6_9EURY</name>
<reference evidence="1 2" key="1">
    <citation type="submission" date="2023-07" db="EMBL/GenBank/DDBJ databases">
        <title>Closed genome sequence of Methanosarcinaceae archaeon Am2.</title>
        <authorList>
            <person name="Poehlein A."/>
            <person name="Protasov E."/>
            <person name="Platt K."/>
            <person name="Reeh H."/>
            <person name="Daniel R."/>
            <person name="Brune A."/>
        </authorList>
    </citation>
    <scope>NUCLEOTIDE SEQUENCE [LARGE SCALE GENOMIC DNA]</scope>
    <source>
        <strain evidence="1 2">Am2</strain>
    </source>
</reference>
<dbReference type="EMBL" id="CP131061">
    <property type="protein sequence ID" value="WNY26894.1"/>
    <property type="molecule type" value="Genomic_DNA"/>
</dbReference>
<sequence>MKCKYCDFETLKEKVKICFELWFLVAVRQHSPKYIFLYLKVLPLLFFVLKKSKIIAIISTNIYIKFALVSIRRHGIQS</sequence>
<accession>A0AA96V5I6</accession>
<keyword evidence="2" id="KW-1185">Reference proteome</keyword>
<dbReference type="AlphaFoldDB" id="A0AA96V5I6"/>
<proteinExistence type="predicted"/>
<gene>
    <name evidence="1" type="ORF">MsAm2_06760</name>
</gene>
<evidence type="ECO:0000313" key="2">
    <source>
        <dbReference type="Proteomes" id="UP001304970"/>
    </source>
</evidence>